<protein>
    <submittedName>
        <fullName evidence="1">Uncharacterized protein</fullName>
    </submittedName>
</protein>
<evidence type="ECO:0000313" key="2">
    <source>
        <dbReference type="Proteomes" id="UP001281147"/>
    </source>
</evidence>
<comment type="caution">
    <text evidence="1">The sequence shown here is derived from an EMBL/GenBank/DDBJ whole genome shotgun (WGS) entry which is preliminary data.</text>
</comment>
<dbReference type="Proteomes" id="UP001281147">
    <property type="component" value="Unassembled WGS sequence"/>
</dbReference>
<reference evidence="1" key="1">
    <citation type="submission" date="2023-07" db="EMBL/GenBank/DDBJ databases">
        <title>Black Yeasts Isolated from many extreme environments.</title>
        <authorList>
            <person name="Coleine C."/>
            <person name="Stajich J.E."/>
            <person name="Selbmann L."/>
        </authorList>
    </citation>
    <scope>NUCLEOTIDE SEQUENCE</scope>
    <source>
        <strain evidence="1">CCFEE 5714</strain>
    </source>
</reference>
<evidence type="ECO:0000313" key="1">
    <source>
        <dbReference type="EMBL" id="KAK3714050.1"/>
    </source>
</evidence>
<keyword evidence="2" id="KW-1185">Reference proteome</keyword>
<sequence>MATANESWQQVLDGADDATAQVILDLILGDADGHHSVSVEQDADTLMTDYDIARSIYAAELKQYRGGRTFTYIDTAQGLTSDTTSPEPEPAPGPVGPMLFSCIICQDMFDADHCWQVPCQHYYCDGCLNDLFRVAMENEQAYPPRCCTQTVPFDDVRIMLEPKFVERFAAKKEELDDSKRTYCHVSTCSTYIGQSGKDEDAATCPSCTAVTCIPCKQAKHDGDCARDEAIEETLKLAESEGWQKCPACERMVELRTGCNHMTCLCKAQFCYVCGVTWKNCRCPQFEERRLYERGQEIVDREGGGNVAAMVAHLRDNHECANHDWDEEDGEHDCDECGDTLYRFIYRCSRCRIQLCRRCRYTRE</sequence>
<gene>
    <name evidence="1" type="ORF">LTR37_008079</name>
</gene>
<proteinExistence type="predicted"/>
<name>A0ACC3NBP8_9PEZI</name>
<organism evidence="1 2">
    <name type="scientific">Vermiconidia calcicola</name>
    <dbReference type="NCBI Taxonomy" id="1690605"/>
    <lineage>
        <taxon>Eukaryota</taxon>
        <taxon>Fungi</taxon>
        <taxon>Dikarya</taxon>
        <taxon>Ascomycota</taxon>
        <taxon>Pezizomycotina</taxon>
        <taxon>Dothideomycetes</taxon>
        <taxon>Dothideomycetidae</taxon>
        <taxon>Mycosphaerellales</taxon>
        <taxon>Extremaceae</taxon>
        <taxon>Vermiconidia</taxon>
    </lineage>
</organism>
<dbReference type="EMBL" id="JAUTXU010000058">
    <property type="protein sequence ID" value="KAK3714050.1"/>
    <property type="molecule type" value="Genomic_DNA"/>
</dbReference>
<accession>A0ACC3NBP8</accession>